<dbReference type="GO" id="GO:0030170">
    <property type="term" value="F:pyridoxal phosphate binding"/>
    <property type="evidence" value="ECO:0007669"/>
    <property type="project" value="InterPro"/>
</dbReference>
<evidence type="ECO:0000256" key="4">
    <source>
        <dbReference type="ARBA" id="ARBA00022898"/>
    </source>
</evidence>
<dbReference type="InterPro" id="IPR005814">
    <property type="entry name" value="Aminotrans_3"/>
</dbReference>
<name>A0A239G7G9_9FIRM</name>
<dbReference type="EMBL" id="FZOJ01000015">
    <property type="protein sequence ID" value="SNS65031.1"/>
    <property type="molecule type" value="Genomic_DNA"/>
</dbReference>
<dbReference type="Gene3D" id="3.40.640.10">
    <property type="entry name" value="Type I PLP-dependent aspartate aminotransferase-like (Major domain)"/>
    <property type="match status" value="1"/>
</dbReference>
<dbReference type="InterPro" id="IPR015421">
    <property type="entry name" value="PyrdxlP-dep_Trfase_major"/>
</dbReference>
<proteinExistence type="inferred from homology"/>
<gene>
    <name evidence="6" type="ORF">SAMN05446037_101596</name>
</gene>
<evidence type="ECO:0000256" key="5">
    <source>
        <dbReference type="RuleBase" id="RU003560"/>
    </source>
</evidence>
<dbReference type="PANTHER" id="PTHR43094:SF1">
    <property type="entry name" value="AMINOTRANSFERASE CLASS-III"/>
    <property type="match status" value="1"/>
</dbReference>
<evidence type="ECO:0000256" key="1">
    <source>
        <dbReference type="ARBA" id="ARBA00008954"/>
    </source>
</evidence>
<accession>A0A239G7G9</accession>
<organism evidence="6 7">
    <name type="scientific">Anaerovirgula multivorans</name>
    <dbReference type="NCBI Taxonomy" id="312168"/>
    <lineage>
        <taxon>Bacteria</taxon>
        <taxon>Bacillati</taxon>
        <taxon>Bacillota</taxon>
        <taxon>Clostridia</taxon>
        <taxon>Peptostreptococcales</taxon>
        <taxon>Natronincolaceae</taxon>
        <taxon>Anaerovirgula</taxon>
    </lineage>
</organism>
<comment type="similarity">
    <text evidence="1 5">Belongs to the class-III pyridoxal-phosphate-dependent aminotransferase family.</text>
</comment>
<dbReference type="NCBIfam" id="NF005685">
    <property type="entry name" value="PRK07483.1"/>
    <property type="match status" value="1"/>
</dbReference>
<evidence type="ECO:0000256" key="2">
    <source>
        <dbReference type="ARBA" id="ARBA00022576"/>
    </source>
</evidence>
<dbReference type="PROSITE" id="PS00600">
    <property type="entry name" value="AA_TRANSFER_CLASS_3"/>
    <property type="match status" value="1"/>
</dbReference>
<dbReference type="Pfam" id="PF00202">
    <property type="entry name" value="Aminotran_3"/>
    <property type="match status" value="1"/>
</dbReference>
<dbReference type="CDD" id="cd00610">
    <property type="entry name" value="OAT_like"/>
    <property type="match status" value="1"/>
</dbReference>
<keyword evidence="3" id="KW-0808">Transferase</keyword>
<dbReference type="RefSeq" id="WP_089283740.1">
    <property type="nucleotide sequence ID" value="NZ_FZOJ01000015.1"/>
</dbReference>
<dbReference type="Proteomes" id="UP000198304">
    <property type="component" value="Unassembled WGS sequence"/>
</dbReference>
<dbReference type="Gene3D" id="3.90.1150.10">
    <property type="entry name" value="Aspartate Aminotransferase, domain 1"/>
    <property type="match status" value="1"/>
</dbReference>
<keyword evidence="4 5" id="KW-0663">Pyridoxal phosphate</keyword>
<keyword evidence="7" id="KW-1185">Reference proteome</keyword>
<dbReference type="GO" id="GO:0008483">
    <property type="term" value="F:transaminase activity"/>
    <property type="evidence" value="ECO:0007669"/>
    <property type="project" value="UniProtKB-KW"/>
</dbReference>
<evidence type="ECO:0000256" key="3">
    <source>
        <dbReference type="ARBA" id="ARBA00022679"/>
    </source>
</evidence>
<protein>
    <submittedName>
        <fullName evidence="6">N(6)-acetyl-beta-lysine transaminase</fullName>
    </submittedName>
</protein>
<dbReference type="InterPro" id="IPR015422">
    <property type="entry name" value="PyrdxlP-dep_Trfase_small"/>
</dbReference>
<dbReference type="SUPFAM" id="SSF53383">
    <property type="entry name" value="PLP-dependent transferases"/>
    <property type="match status" value="1"/>
</dbReference>
<dbReference type="InterPro" id="IPR049704">
    <property type="entry name" value="Aminotrans_3_PPA_site"/>
</dbReference>
<evidence type="ECO:0000313" key="6">
    <source>
        <dbReference type="EMBL" id="SNS65031.1"/>
    </source>
</evidence>
<dbReference type="FunFam" id="3.40.640.10:FF:000014">
    <property type="entry name" value="Adenosylmethionine-8-amino-7-oxononanoate aminotransferase, probable"/>
    <property type="match status" value="1"/>
</dbReference>
<dbReference type="PANTHER" id="PTHR43094">
    <property type="entry name" value="AMINOTRANSFERASE"/>
    <property type="match status" value="1"/>
</dbReference>
<dbReference type="InterPro" id="IPR015424">
    <property type="entry name" value="PyrdxlP-dep_Trfase"/>
</dbReference>
<evidence type="ECO:0000313" key="7">
    <source>
        <dbReference type="Proteomes" id="UP000198304"/>
    </source>
</evidence>
<sequence length="458" mass="50690">MSANKAPKNHVFYRNQNWHYPKIQKGEGVYLYGEDGKRYLDACSGSAVANIGHGNKEIAEFAKQQIERVAFTHLSRWTVDVIEECAAKVCEWAPGDLNHVYFVSGGSEATETAMKMARQYFIERDGKKSSKWKVISKWDSYHGNTLGALSMTGHPGRRKYYDPMLANFPKIPQFYHYRNPWGCETAEETSIKAAEALETEILRQGADNIAAFITEPVVGSAIPGVHPEKIYFEMVREICNKYDVLLIVDEVMAGFGRTGEKFAVDHFTTVPDIIACAKGMSAGYTPMGATICNDEIFDTIMVKGSGNFVHGHTYASNPLSCGISLKVLEIIERENYLENAKIQGGYFIEKLRELYKYPIIGDVRGKGLMTGLEFVKDQSTKEPFEVSENVKGKFTVNCLAEGIVPYPGGGSADGVRGDDTLLAPPINITREEVDELLAGLERAIAKTCEDVLGANVEA</sequence>
<keyword evidence="2" id="KW-0032">Aminotransferase</keyword>
<dbReference type="AlphaFoldDB" id="A0A239G7G9"/>
<reference evidence="6 7" key="1">
    <citation type="submission" date="2017-06" db="EMBL/GenBank/DDBJ databases">
        <authorList>
            <person name="Kim H.J."/>
            <person name="Triplett B.A."/>
        </authorList>
    </citation>
    <scope>NUCLEOTIDE SEQUENCE [LARGE SCALE GENOMIC DNA]</scope>
    <source>
        <strain evidence="6 7">SCA</strain>
    </source>
</reference>
<dbReference type="OrthoDB" id="9801052at2"/>